<dbReference type="InterPro" id="IPR023485">
    <property type="entry name" value="Ptyr_pPase"/>
</dbReference>
<dbReference type="InterPro" id="IPR017867">
    <property type="entry name" value="Tyr_phospatase_low_mol_wt"/>
</dbReference>
<gene>
    <name evidence="6" type="ORF">H5P30_10710</name>
</gene>
<dbReference type="AlphaFoldDB" id="A0A7X1B0E9"/>
<reference evidence="6 7" key="1">
    <citation type="submission" date="2020-07" db="EMBL/GenBank/DDBJ databases">
        <authorList>
            <person name="Feng X."/>
        </authorList>
    </citation>
    <scope>NUCLEOTIDE SEQUENCE [LARGE SCALE GENOMIC DNA]</scope>
    <source>
        <strain evidence="6 7">JCM14086</strain>
    </source>
</reference>
<dbReference type="SMART" id="SM00226">
    <property type="entry name" value="LMWPc"/>
    <property type="match status" value="1"/>
</dbReference>
<evidence type="ECO:0000313" key="6">
    <source>
        <dbReference type="EMBL" id="MBC2602248.1"/>
    </source>
</evidence>
<dbReference type="InterPro" id="IPR036196">
    <property type="entry name" value="Ptyr_pPase_sf"/>
</dbReference>
<name>A0A7X1B0E9_9BACT</name>
<proteinExistence type="inferred from homology"/>
<keyword evidence="2" id="KW-0378">Hydrolase</keyword>
<comment type="caution">
    <text evidence="6">The sequence shown here is derived from an EMBL/GenBank/DDBJ whole genome shotgun (WGS) entry which is preliminary data.</text>
</comment>
<dbReference type="FunFam" id="3.40.50.2300:FF:000113">
    <property type="entry name" value="Low molecular weight protein-tyrosine-phosphatase"/>
    <property type="match status" value="1"/>
</dbReference>
<evidence type="ECO:0000313" key="7">
    <source>
        <dbReference type="Proteomes" id="UP000525652"/>
    </source>
</evidence>
<dbReference type="PRINTS" id="PR00719">
    <property type="entry name" value="LMWPTPASE"/>
</dbReference>
<dbReference type="EMBL" id="JACHVA010000083">
    <property type="protein sequence ID" value="MBC2602248.1"/>
    <property type="molecule type" value="Genomic_DNA"/>
</dbReference>
<feature type="active site" description="Nucleophile" evidence="4">
    <location>
        <position position="8"/>
    </location>
</feature>
<dbReference type="PANTHER" id="PTHR47439:SF1">
    <property type="entry name" value="ACID PHOSPHATASE"/>
    <property type="match status" value="1"/>
</dbReference>
<evidence type="ECO:0000256" key="2">
    <source>
        <dbReference type="ARBA" id="ARBA00022801"/>
    </source>
</evidence>
<dbReference type="CDD" id="cd16343">
    <property type="entry name" value="LMWPTP"/>
    <property type="match status" value="1"/>
</dbReference>
<accession>A0A7X1B0E9</accession>
<evidence type="ECO:0000256" key="3">
    <source>
        <dbReference type="ARBA" id="ARBA00022912"/>
    </source>
</evidence>
<feature type="active site" evidence="4">
    <location>
        <position position="14"/>
    </location>
</feature>
<evidence type="ECO:0000256" key="4">
    <source>
        <dbReference type="PIRSR" id="PIRSR617867-1"/>
    </source>
</evidence>
<dbReference type="InterPro" id="IPR052995">
    <property type="entry name" value="LMW-PTP"/>
</dbReference>
<comment type="similarity">
    <text evidence="1">Belongs to the low molecular weight phosphotyrosine protein phosphatase family.</text>
</comment>
<dbReference type="PANTHER" id="PTHR47439">
    <property type="entry name" value="LOW MOLECULAR WEIGHT PHOSPHOTYROSINE PROTEIN PHOSPHATASE-RELATED"/>
    <property type="match status" value="1"/>
</dbReference>
<organism evidence="6 7">
    <name type="scientific">Puniceicoccus vermicola</name>
    <dbReference type="NCBI Taxonomy" id="388746"/>
    <lineage>
        <taxon>Bacteria</taxon>
        <taxon>Pseudomonadati</taxon>
        <taxon>Verrucomicrobiota</taxon>
        <taxon>Opitutia</taxon>
        <taxon>Puniceicoccales</taxon>
        <taxon>Puniceicoccaceae</taxon>
        <taxon>Puniceicoccus</taxon>
    </lineage>
</organism>
<dbReference type="GO" id="GO:0004725">
    <property type="term" value="F:protein tyrosine phosphatase activity"/>
    <property type="evidence" value="ECO:0007669"/>
    <property type="project" value="InterPro"/>
</dbReference>
<sequence>MIRVLFVCMGNICRSPAAEGIFRKNVHDAEMGDEITCDSAGTIDFHAGDPADSRMRRAARTRGYELSSIARGFRVEDFDRFDWIVTMDDENYRNIQALAPDENARNQVRRFCDWVSLPNVTEVPDPYYGGDKGFENVLDILENGSKSLLTWVTNNDGVSG</sequence>
<protein>
    <submittedName>
        <fullName evidence="6">Low molecular weight phosphotyrosine protein phosphatase</fullName>
    </submittedName>
</protein>
<evidence type="ECO:0000256" key="1">
    <source>
        <dbReference type="ARBA" id="ARBA00011063"/>
    </source>
</evidence>
<keyword evidence="7" id="KW-1185">Reference proteome</keyword>
<dbReference type="Proteomes" id="UP000525652">
    <property type="component" value="Unassembled WGS sequence"/>
</dbReference>
<keyword evidence="3" id="KW-0904">Protein phosphatase</keyword>
<feature type="active site" description="Proton donor" evidence="4">
    <location>
        <position position="125"/>
    </location>
</feature>
<dbReference type="SUPFAM" id="SSF52788">
    <property type="entry name" value="Phosphotyrosine protein phosphatases I"/>
    <property type="match status" value="1"/>
</dbReference>
<feature type="domain" description="Phosphotyrosine protein phosphatase I" evidence="5">
    <location>
        <begin position="2"/>
        <end position="151"/>
    </location>
</feature>
<evidence type="ECO:0000259" key="5">
    <source>
        <dbReference type="SMART" id="SM00226"/>
    </source>
</evidence>
<dbReference type="Pfam" id="PF01451">
    <property type="entry name" value="LMWPc"/>
    <property type="match status" value="1"/>
</dbReference>
<dbReference type="RefSeq" id="WP_185692945.1">
    <property type="nucleotide sequence ID" value="NZ_JACHVA010000083.1"/>
</dbReference>
<dbReference type="Gene3D" id="3.40.50.2300">
    <property type="match status" value="1"/>
</dbReference>